<dbReference type="PANTHER" id="PTHR33490">
    <property type="entry name" value="BLR5614 PROTEIN-RELATED"/>
    <property type="match status" value="1"/>
</dbReference>
<dbReference type="Proteomes" id="UP001626536">
    <property type="component" value="Chromosome"/>
</dbReference>
<dbReference type="PANTHER" id="PTHR33490:SF12">
    <property type="entry name" value="BLL5557 PROTEIN"/>
    <property type="match status" value="1"/>
</dbReference>
<evidence type="ECO:0000313" key="2">
    <source>
        <dbReference type="EMBL" id="WOJ88903.1"/>
    </source>
</evidence>
<dbReference type="InterPro" id="IPR002931">
    <property type="entry name" value="Transglutaminase-like"/>
</dbReference>
<keyword evidence="3" id="KW-1185">Reference proteome</keyword>
<dbReference type="RefSeq" id="WP_407338341.1">
    <property type="nucleotide sequence ID" value="NZ_CP136862.1"/>
</dbReference>
<dbReference type="EMBL" id="CP136862">
    <property type="protein sequence ID" value="WOJ88903.1"/>
    <property type="molecule type" value="Genomic_DNA"/>
</dbReference>
<sequence length="280" mass="31649">MLIRYGYELAFNCPQPTLMVCLLDAHRERSQELRYEIPPATIPPIPTTTYLDTFGNTVRRFIAPTGDLTITSDAVIEDSGLPDPVELDAREVPVEQLPNDALVFLLGSRYCETDKLADIAWLHFGSSPRGWRRVQAICDFVYGHLTFGYEHARATRTAFDAYQERIGVCRDFAHLAVAFCRCMNIPARYANGFLGDIGVPPDPAPMDYNAWFEVFLDGRWFTFDARHNTPRIGRITVARGRDATDIPLATSFGPHTLKTFRVWTDEVDAATLQDLKRRSA</sequence>
<protein>
    <submittedName>
        <fullName evidence="2">Transglutaminase family protein</fullName>
    </submittedName>
</protein>
<proteinExistence type="predicted"/>
<evidence type="ECO:0000313" key="3">
    <source>
        <dbReference type="Proteomes" id="UP001626536"/>
    </source>
</evidence>
<dbReference type="Gene3D" id="2.60.40.2250">
    <property type="match status" value="1"/>
</dbReference>
<name>A0ABZ0HP01_9HYPH</name>
<dbReference type="InterPro" id="IPR038765">
    <property type="entry name" value="Papain-like_cys_pep_sf"/>
</dbReference>
<feature type="domain" description="Transglutaminase-like" evidence="1">
    <location>
        <begin position="161"/>
        <end position="227"/>
    </location>
</feature>
<dbReference type="Gene3D" id="3.10.620.30">
    <property type="match status" value="1"/>
</dbReference>
<dbReference type="SUPFAM" id="SSF54001">
    <property type="entry name" value="Cysteine proteinases"/>
    <property type="match status" value="1"/>
</dbReference>
<evidence type="ECO:0000259" key="1">
    <source>
        <dbReference type="SMART" id="SM00460"/>
    </source>
</evidence>
<organism evidence="2 3">
    <name type="scientific">Methylocapsa polymorpha</name>
    <dbReference type="NCBI Taxonomy" id="3080828"/>
    <lineage>
        <taxon>Bacteria</taxon>
        <taxon>Pseudomonadati</taxon>
        <taxon>Pseudomonadota</taxon>
        <taxon>Alphaproteobacteria</taxon>
        <taxon>Hyphomicrobiales</taxon>
        <taxon>Beijerinckiaceae</taxon>
        <taxon>Methylocapsa</taxon>
    </lineage>
</organism>
<reference evidence="2 3" key="1">
    <citation type="submission" date="2023-10" db="EMBL/GenBank/DDBJ databases">
        <title>Novel methanotroph of the genus Methylocapsa from a subarctic wetland.</title>
        <authorList>
            <person name="Belova S.E."/>
            <person name="Oshkin I.Y."/>
            <person name="Miroshnikov K."/>
            <person name="Dedysh S.N."/>
        </authorList>
    </citation>
    <scope>NUCLEOTIDE SEQUENCE [LARGE SCALE GENOMIC DNA]</scope>
    <source>
        <strain evidence="2 3">RX1</strain>
    </source>
</reference>
<accession>A0ABZ0HP01</accession>
<dbReference type="SMART" id="SM00460">
    <property type="entry name" value="TGc"/>
    <property type="match status" value="1"/>
</dbReference>
<dbReference type="Pfam" id="PF01841">
    <property type="entry name" value="Transglut_core"/>
    <property type="match status" value="1"/>
</dbReference>
<gene>
    <name evidence="2" type="ORF">RZS28_13950</name>
</gene>